<evidence type="ECO:0000256" key="1">
    <source>
        <dbReference type="ARBA" id="ARBA00022723"/>
    </source>
</evidence>
<comment type="caution">
    <text evidence="5">The sequence shown here is derived from an EMBL/GenBank/DDBJ whole genome shotgun (WGS) entry which is preliminary data.</text>
</comment>
<organism evidence="5 6">
    <name type="scientific">Granulicella mallensis</name>
    <dbReference type="NCBI Taxonomy" id="940614"/>
    <lineage>
        <taxon>Bacteria</taxon>
        <taxon>Pseudomonadati</taxon>
        <taxon>Acidobacteriota</taxon>
        <taxon>Terriglobia</taxon>
        <taxon>Terriglobales</taxon>
        <taxon>Acidobacteriaceae</taxon>
        <taxon>Granulicella</taxon>
    </lineage>
</organism>
<feature type="domain" description="VOC" evidence="4">
    <location>
        <begin position="40"/>
        <end position="159"/>
    </location>
</feature>
<dbReference type="EMBL" id="JACHIO010000016">
    <property type="protein sequence ID" value="MBB5065433.1"/>
    <property type="molecule type" value="Genomic_DNA"/>
</dbReference>
<feature type="signal peptide" evidence="3">
    <location>
        <begin position="1"/>
        <end position="28"/>
    </location>
</feature>
<dbReference type="InterPro" id="IPR051785">
    <property type="entry name" value="MMCE/EMCE_epimerase"/>
</dbReference>
<proteinExistence type="predicted"/>
<dbReference type="PROSITE" id="PS51819">
    <property type="entry name" value="VOC"/>
    <property type="match status" value="2"/>
</dbReference>
<dbReference type="InterPro" id="IPR037523">
    <property type="entry name" value="VOC_core"/>
</dbReference>
<evidence type="ECO:0000256" key="3">
    <source>
        <dbReference type="SAM" id="SignalP"/>
    </source>
</evidence>
<evidence type="ECO:0000259" key="4">
    <source>
        <dbReference type="PROSITE" id="PS51819"/>
    </source>
</evidence>
<dbReference type="CDD" id="cd06587">
    <property type="entry name" value="VOC"/>
    <property type="match status" value="2"/>
</dbReference>
<feature type="domain" description="VOC" evidence="4">
    <location>
        <begin position="181"/>
        <end position="305"/>
    </location>
</feature>
<protein>
    <submittedName>
        <fullName evidence="5">Lactoylglutathione lyase</fullName>
        <ecNumber evidence="5">4.4.1.5</ecNumber>
    </submittedName>
</protein>
<name>A0A7W8EAA9_9BACT</name>
<gene>
    <name evidence="5" type="ORF">HDF15_003801</name>
</gene>
<dbReference type="Pfam" id="PF00903">
    <property type="entry name" value="Glyoxalase"/>
    <property type="match status" value="2"/>
</dbReference>
<dbReference type="GO" id="GO:0046872">
    <property type="term" value="F:metal ion binding"/>
    <property type="evidence" value="ECO:0007669"/>
    <property type="project" value="UniProtKB-KW"/>
</dbReference>
<keyword evidence="5" id="KW-0456">Lyase</keyword>
<dbReference type="GO" id="GO:0004493">
    <property type="term" value="F:methylmalonyl-CoA epimerase activity"/>
    <property type="evidence" value="ECO:0007669"/>
    <property type="project" value="TreeGrafter"/>
</dbReference>
<dbReference type="PANTHER" id="PTHR43048:SF3">
    <property type="entry name" value="METHYLMALONYL-COA EPIMERASE, MITOCHONDRIAL"/>
    <property type="match status" value="1"/>
</dbReference>
<feature type="region of interest" description="Disordered" evidence="2">
    <location>
        <begin position="305"/>
        <end position="326"/>
    </location>
</feature>
<dbReference type="SUPFAM" id="SSF54593">
    <property type="entry name" value="Glyoxalase/Bleomycin resistance protein/Dihydroxybiphenyl dioxygenase"/>
    <property type="match status" value="2"/>
</dbReference>
<dbReference type="Gene3D" id="3.10.180.10">
    <property type="entry name" value="2,3-Dihydroxybiphenyl 1,2-Dioxygenase, domain 1"/>
    <property type="match status" value="2"/>
</dbReference>
<accession>A0A7W8EAA9</accession>
<keyword evidence="3" id="KW-0732">Signal</keyword>
<dbReference type="Proteomes" id="UP000584867">
    <property type="component" value="Unassembled WGS sequence"/>
</dbReference>
<dbReference type="GO" id="GO:0004462">
    <property type="term" value="F:lactoylglutathione lyase activity"/>
    <property type="evidence" value="ECO:0007669"/>
    <property type="project" value="UniProtKB-EC"/>
</dbReference>
<dbReference type="InterPro" id="IPR029068">
    <property type="entry name" value="Glyas_Bleomycin-R_OHBP_Dase"/>
</dbReference>
<dbReference type="GO" id="GO:0046491">
    <property type="term" value="P:L-methylmalonyl-CoA metabolic process"/>
    <property type="evidence" value="ECO:0007669"/>
    <property type="project" value="TreeGrafter"/>
</dbReference>
<reference evidence="5 6" key="1">
    <citation type="submission" date="2020-08" db="EMBL/GenBank/DDBJ databases">
        <title>Genomic Encyclopedia of Type Strains, Phase IV (KMG-V): Genome sequencing to study the core and pangenomes of soil and plant-associated prokaryotes.</title>
        <authorList>
            <person name="Whitman W."/>
        </authorList>
    </citation>
    <scope>NUCLEOTIDE SEQUENCE [LARGE SCALE GENOMIC DNA]</scope>
    <source>
        <strain evidence="5 6">X5P3</strain>
    </source>
</reference>
<dbReference type="AlphaFoldDB" id="A0A7W8EAA9"/>
<dbReference type="RefSeq" id="WP_260331169.1">
    <property type="nucleotide sequence ID" value="NZ_JACHIO010000016.1"/>
</dbReference>
<sequence>MMRLRQAFKPSRYALLLGVMVFALCANAQSATPQRPRITGISHVGYFVSNLQASIAFWHDFLGFDEAYDLKKPGSDETRIAFIKINDHQHIELFNETPSDTRNMMSHICFTVDDVEQMRAYLKSQGFDVKPGNGSKTRTGDYAFEIKDPDGTLVEFVQSLPDGLEKKAAGKFLPDTRISTKIYHAGFLVGNSQRSLDFYGKILGFKETWRGGANPAELSWINMRVPDGDDYVEFMLYRKLPTDSWGGKNHLSLEVPDVTKAVETLEARPAFKTYGKPLTVATGINHKHQVNIFDPDGTRVELMESHTIDGKPVSSSTAPPPPPSHD</sequence>
<dbReference type="PANTHER" id="PTHR43048">
    <property type="entry name" value="METHYLMALONYL-COA EPIMERASE"/>
    <property type="match status" value="1"/>
</dbReference>
<keyword evidence="1" id="KW-0479">Metal-binding</keyword>
<dbReference type="InterPro" id="IPR004360">
    <property type="entry name" value="Glyas_Fos-R_dOase_dom"/>
</dbReference>
<feature type="chain" id="PRO_5030732010" evidence="3">
    <location>
        <begin position="29"/>
        <end position="326"/>
    </location>
</feature>
<evidence type="ECO:0000256" key="2">
    <source>
        <dbReference type="SAM" id="MobiDB-lite"/>
    </source>
</evidence>
<evidence type="ECO:0000313" key="5">
    <source>
        <dbReference type="EMBL" id="MBB5065433.1"/>
    </source>
</evidence>
<dbReference type="EC" id="4.4.1.5" evidence="5"/>
<evidence type="ECO:0000313" key="6">
    <source>
        <dbReference type="Proteomes" id="UP000584867"/>
    </source>
</evidence>